<reference evidence="10" key="1">
    <citation type="submission" date="2022-10" db="EMBL/GenBank/DDBJ databases">
        <title>Culturing micro-colonial fungi from biological soil crusts in the Mojave desert and describing Neophaeococcomyces mojavensis, and introducing the new genera and species Taxawa tesnikishii.</title>
        <authorList>
            <person name="Kurbessoian T."/>
            <person name="Stajich J.E."/>
        </authorList>
    </citation>
    <scope>NUCLEOTIDE SEQUENCE</scope>
    <source>
        <strain evidence="10">TK_35</strain>
    </source>
</reference>
<feature type="domain" description="TonB-dependent receptor plug" evidence="9">
    <location>
        <begin position="35"/>
        <end position="135"/>
    </location>
</feature>
<dbReference type="InterPro" id="IPR039426">
    <property type="entry name" value="TonB-dep_rcpt-like"/>
</dbReference>
<evidence type="ECO:0000256" key="2">
    <source>
        <dbReference type="ARBA" id="ARBA00022448"/>
    </source>
</evidence>
<dbReference type="AlphaFoldDB" id="A0AA39CNM9"/>
<protein>
    <recommendedName>
        <fullName evidence="11">TonB-dependent receptor</fullName>
    </recommendedName>
</protein>
<evidence type="ECO:0000259" key="8">
    <source>
        <dbReference type="Pfam" id="PF00593"/>
    </source>
</evidence>
<dbReference type="InterPro" id="IPR036942">
    <property type="entry name" value="Beta-barrel_TonB_sf"/>
</dbReference>
<dbReference type="PANTHER" id="PTHR30069:SF40">
    <property type="entry name" value="TONB-DEPENDENT RECEPTOR NMB0964-RELATED"/>
    <property type="match status" value="1"/>
</dbReference>
<keyword evidence="4" id="KW-0798">TonB box</keyword>
<evidence type="ECO:0000256" key="1">
    <source>
        <dbReference type="ARBA" id="ARBA00004571"/>
    </source>
</evidence>
<dbReference type="GO" id="GO:0044718">
    <property type="term" value="P:siderophore transmembrane transport"/>
    <property type="evidence" value="ECO:0007669"/>
    <property type="project" value="TreeGrafter"/>
</dbReference>
<proteinExistence type="predicted"/>
<name>A0AA39CNM9_9EURO</name>
<sequence length="776" mass="85940">MRRHLLAAAILFVVHNAHASDDPTLPAVRVEASKPSRIDSIVTVETPQAQNRTLGGMLEHVSGVQNSAFGPNAGAPVIRSLSGNRVQILEDGQSILGMNAFSGDINIPFDPLFVRSVTVNKSSDTVRYGGNAIGGSVDIDSGLISRTMEDKDQSMELVLRKGFNAADAQGFRMNFNNQRNVSTNLQVSRQRISYYDIPGNSKAGVCNTQLFPATGGVNSALADSCQKEARVQQLYNKASQPYIDQFMTENPDWADGDFSFYTSNPTSVWQRRTYVNPVNPAYVAGTPSYVQKQINNDVTPDYHHRLGNSYSRSSQVALGSTWFFDRGHIGVSIDAKDSEYGVPGFSMQNLSFGANPADGLPVGVVIKQQRYALEALLRDPLPYVERAELRVSKLDNTSGERLGSTRANDYDFQSTQAELLLAHQPVGPLSGVLGLSHQARDVTGSGTLRYLPDVETRSNAVFLKETLDFGWVSFDAGVRHERVDHDLQPSRFKTSRNAANTTLQDRSYRLNSYSLGSYVELGPLFAAKVRYSSAQRAPEINELYASNAHYSVMTQEEGNQNLEPERAKNLELTGLFHLGGFALSATAYRMKYNNYLYQGHSGMQMANRLPLKYWKQTDTTVKGFEIDASQALDLGGYGKLNLSAFADLVRNQADRPDTLRAHNDGEYLPNMPTNRYGANLQWQRDSWKVQLSSTYYDKQKYLGRNVSEEIPLDAFNLVDLQVSRELPVRNAYIAGMEVFVNGSNLLDDEARPHNSPLKYIAPLPGRGFQVGVTVRL</sequence>
<evidence type="ECO:0000256" key="5">
    <source>
        <dbReference type="ARBA" id="ARBA00023136"/>
    </source>
</evidence>
<comment type="subcellular location">
    <subcellularLocation>
        <location evidence="1">Cell outer membrane</location>
        <topology evidence="1">Multi-pass membrane protein</topology>
    </subcellularLocation>
</comment>
<evidence type="ECO:0000313" key="10">
    <source>
        <dbReference type="EMBL" id="KAJ9614950.1"/>
    </source>
</evidence>
<evidence type="ECO:0000256" key="4">
    <source>
        <dbReference type="ARBA" id="ARBA00023077"/>
    </source>
</evidence>
<evidence type="ECO:0000256" key="7">
    <source>
        <dbReference type="SAM" id="SignalP"/>
    </source>
</evidence>
<keyword evidence="2" id="KW-0813">Transport</keyword>
<dbReference type="Gene3D" id="2.40.170.20">
    <property type="entry name" value="TonB-dependent receptor, beta-barrel domain"/>
    <property type="match status" value="1"/>
</dbReference>
<gene>
    <name evidence="10" type="ORF">H2204_014290</name>
</gene>
<feature type="chain" id="PRO_5041369596" description="TonB-dependent receptor" evidence="7">
    <location>
        <begin position="20"/>
        <end position="776"/>
    </location>
</feature>
<accession>A0AA39CNM9</accession>
<keyword evidence="7" id="KW-0732">Signal</keyword>
<dbReference type="SUPFAM" id="SSF56935">
    <property type="entry name" value="Porins"/>
    <property type="match status" value="1"/>
</dbReference>
<dbReference type="InterPro" id="IPR000531">
    <property type="entry name" value="Beta-barrel_TonB"/>
</dbReference>
<evidence type="ECO:0000256" key="6">
    <source>
        <dbReference type="ARBA" id="ARBA00023237"/>
    </source>
</evidence>
<keyword evidence="3" id="KW-0812">Transmembrane</keyword>
<evidence type="ECO:0000256" key="3">
    <source>
        <dbReference type="ARBA" id="ARBA00022692"/>
    </source>
</evidence>
<dbReference type="PANTHER" id="PTHR30069">
    <property type="entry name" value="TONB-DEPENDENT OUTER MEMBRANE RECEPTOR"/>
    <property type="match status" value="1"/>
</dbReference>
<feature type="signal peptide" evidence="7">
    <location>
        <begin position="1"/>
        <end position="19"/>
    </location>
</feature>
<dbReference type="Gene3D" id="2.170.130.10">
    <property type="entry name" value="TonB-dependent receptor, plug domain"/>
    <property type="match status" value="1"/>
</dbReference>
<keyword evidence="6" id="KW-0998">Cell outer membrane</keyword>
<dbReference type="GO" id="GO:0015344">
    <property type="term" value="F:siderophore uptake transmembrane transporter activity"/>
    <property type="evidence" value="ECO:0007669"/>
    <property type="project" value="TreeGrafter"/>
</dbReference>
<comment type="caution">
    <text evidence="10">The sequence shown here is derived from an EMBL/GenBank/DDBJ whole genome shotgun (WGS) entry which is preliminary data.</text>
</comment>
<dbReference type="InterPro" id="IPR037066">
    <property type="entry name" value="Plug_dom_sf"/>
</dbReference>
<dbReference type="Pfam" id="PF07715">
    <property type="entry name" value="Plug"/>
    <property type="match status" value="1"/>
</dbReference>
<dbReference type="InterPro" id="IPR012910">
    <property type="entry name" value="Plug_dom"/>
</dbReference>
<feature type="domain" description="TonB-dependent receptor-like beta-barrel" evidence="8">
    <location>
        <begin position="263"/>
        <end position="745"/>
    </location>
</feature>
<organism evidence="10">
    <name type="scientific">Knufia peltigerae</name>
    <dbReference type="NCBI Taxonomy" id="1002370"/>
    <lineage>
        <taxon>Eukaryota</taxon>
        <taxon>Fungi</taxon>
        <taxon>Dikarya</taxon>
        <taxon>Ascomycota</taxon>
        <taxon>Pezizomycotina</taxon>
        <taxon>Eurotiomycetes</taxon>
        <taxon>Chaetothyriomycetidae</taxon>
        <taxon>Chaetothyriales</taxon>
        <taxon>Trichomeriaceae</taxon>
        <taxon>Knufia</taxon>
    </lineage>
</organism>
<dbReference type="EMBL" id="JAPDRN010000179">
    <property type="protein sequence ID" value="KAJ9614950.1"/>
    <property type="molecule type" value="Genomic_DNA"/>
</dbReference>
<evidence type="ECO:0008006" key="11">
    <source>
        <dbReference type="Google" id="ProtNLM"/>
    </source>
</evidence>
<dbReference type="Pfam" id="PF00593">
    <property type="entry name" value="TonB_dep_Rec_b-barrel"/>
    <property type="match status" value="1"/>
</dbReference>
<evidence type="ECO:0000259" key="9">
    <source>
        <dbReference type="Pfam" id="PF07715"/>
    </source>
</evidence>
<keyword evidence="5" id="KW-0472">Membrane</keyword>